<dbReference type="EMBL" id="JAFCLK010000014">
    <property type="protein sequence ID" value="MBR1137461.1"/>
    <property type="molecule type" value="Genomic_DNA"/>
</dbReference>
<gene>
    <name evidence="1" type="ORF">JQ619_16965</name>
</gene>
<protein>
    <submittedName>
        <fullName evidence="1">Uncharacterized protein</fullName>
    </submittedName>
</protein>
<dbReference type="Proteomes" id="UP001314635">
    <property type="component" value="Unassembled WGS sequence"/>
</dbReference>
<keyword evidence="2" id="KW-1185">Reference proteome</keyword>
<comment type="caution">
    <text evidence="1">The sequence shown here is derived from an EMBL/GenBank/DDBJ whole genome shotgun (WGS) entry which is preliminary data.</text>
</comment>
<dbReference type="RefSeq" id="WP_012045790.1">
    <property type="nucleotide sequence ID" value="NZ_JABFDP010000056.1"/>
</dbReference>
<sequence length="55" mass="5705">MTVAKLIEALASMPRDAIVLMDSGAGLSRVDALELVDEQGPGAPAEVILQPSLDE</sequence>
<name>A0ABS5GA43_9BRAD</name>
<reference evidence="2" key="1">
    <citation type="journal article" date="2021" name="ISME J.">
        <title>Evolutionary origin and ecological implication of a unique nif island in free-living Bradyrhizobium lineages.</title>
        <authorList>
            <person name="Tao J."/>
        </authorList>
    </citation>
    <scope>NUCLEOTIDE SEQUENCE [LARGE SCALE GENOMIC DNA]</scope>
    <source>
        <strain evidence="2">SZCCT0094</strain>
    </source>
</reference>
<evidence type="ECO:0000313" key="1">
    <source>
        <dbReference type="EMBL" id="MBR1137461.1"/>
    </source>
</evidence>
<evidence type="ECO:0000313" key="2">
    <source>
        <dbReference type="Proteomes" id="UP001314635"/>
    </source>
</evidence>
<accession>A0ABS5GA43</accession>
<proteinExistence type="predicted"/>
<organism evidence="1 2">
    <name type="scientific">Bradyrhizobium denitrificans</name>
    <dbReference type="NCBI Taxonomy" id="2734912"/>
    <lineage>
        <taxon>Bacteria</taxon>
        <taxon>Pseudomonadati</taxon>
        <taxon>Pseudomonadota</taxon>
        <taxon>Alphaproteobacteria</taxon>
        <taxon>Hyphomicrobiales</taxon>
        <taxon>Nitrobacteraceae</taxon>
        <taxon>Bradyrhizobium</taxon>
    </lineage>
</organism>